<dbReference type="SUPFAM" id="SSF53300">
    <property type="entry name" value="vWA-like"/>
    <property type="match status" value="1"/>
</dbReference>
<sequence length="227" mass="24595">QDGVNRNVGFLAPSEEEFSGGRDIFGSVHKPGTGFLNPVSIAIFLHGRNAKASVKSSNHAIDIQNLDSDLTLITLWEGPIPTDRDFVLSWKPAAETGPTASVFAEEWDGSRHFLVTVTPPDARSWPDDRQPRDLILVLDKSGSMAGSAIDQAKTAAVTSISRLGETDRFNVILFDDDAHSFFPSARSATSDNVENILYGLDRVNGDGGTNLVGALREVLRLQPEHGR</sequence>
<proteinExistence type="predicted"/>
<organism evidence="2">
    <name type="scientific">marine metagenome</name>
    <dbReference type="NCBI Taxonomy" id="408172"/>
    <lineage>
        <taxon>unclassified sequences</taxon>
        <taxon>metagenomes</taxon>
        <taxon>ecological metagenomes</taxon>
    </lineage>
</organism>
<gene>
    <name evidence="2" type="ORF">METZ01_LOCUS517850</name>
</gene>
<dbReference type="PANTHER" id="PTHR45737">
    <property type="entry name" value="VON WILLEBRAND FACTOR A DOMAIN-CONTAINING PROTEIN 5A"/>
    <property type="match status" value="1"/>
</dbReference>
<accession>A0A383F7E2</accession>
<dbReference type="Gene3D" id="3.40.50.410">
    <property type="entry name" value="von Willebrand factor, type A domain"/>
    <property type="match status" value="1"/>
</dbReference>
<dbReference type="Pfam" id="PF13519">
    <property type="entry name" value="VWA_2"/>
    <property type="match status" value="1"/>
</dbReference>
<protein>
    <recommendedName>
        <fullName evidence="1">VWFA domain-containing protein</fullName>
    </recommendedName>
</protein>
<evidence type="ECO:0000259" key="1">
    <source>
        <dbReference type="PROSITE" id="PS50234"/>
    </source>
</evidence>
<dbReference type="InterPro" id="IPR002035">
    <property type="entry name" value="VWF_A"/>
</dbReference>
<evidence type="ECO:0000313" key="2">
    <source>
        <dbReference type="EMBL" id="SVE64996.1"/>
    </source>
</evidence>
<feature type="domain" description="VWFA" evidence="1">
    <location>
        <begin position="133"/>
        <end position="227"/>
    </location>
</feature>
<dbReference type="PANTHER" id="PTHR45737:SF6">
    <property type="entry name" value="VON WILLEBRAND FACTOR A DOMAIN-CONTAINING PROTEIN 5A"/>
    <property type="match status" value="1"/>
</dbReference>
<dbReference type="AlphaFoldDB" id="A0A383F7E2"/>
<dbReference type="EMBL" id="UINC01232151">
    <property type="protein sequence ID" value="SVE64996.1"/>
    <property type="molecule type" value="Genomic_DNA"/>
</dbReference>
<reference evidence="2" key="1">
    <citation type="submission" date="2018-05" db="EMBL/GenBank/DDBJ databases">
        <authorList>
            <person name="Lanie J.A."/>
            <person name="Ng W.-L."/>
            <person name="Kazmierczak K.M."/>
            <person name="Andrzejewski T.M."/>
            <person name="Davidsen T.M."/>
            <person name="Wayne K.J."/>
            <person name="Tettelin H."/>
            <person name="Glass J.I."/>
            <person name="Rusch D."/>
            <person name="Podicherti R."/>
            <person name="Tsui H.-C.T."/>
            <person name="Winkler M.E."/>
        </authorList>
    </citation>
    <scope>NUCLEOTIDE SEQUENCE</scope>
</reference>
<dbReference type="InterPro" id="IPR036465">
    <property type="entry name" value="vWFA_dom_sf"/>
</dbReference>
<feature type="non-terminal residue" evidence="2">
    <location>
        <position position="227"/>
    </location>
</feature>
<dbReference type="PROSITE" id="PS50234">
    <property type="entry name" value="VWFA"/>
    <property type="match status" value="1"/>
</dbReference>
<name>A0A383F7E2_9ZZZZ</name>
<feature type="non-terminal residue" evidence="2">
    <location>
        <position position="1"/>
    </location>
</feature>